<comment type="caution">
    <text evidence="2">The sequence shown here is derived from an EMBL/GenBank/DDBJ whole genome shotgun (WGS) entry which is preliminary data.</text>
</comment>
<dbReference type="SUPFAM" id="SSF52047">
    <property type="entry name" value="RNI-like"/>
    <property type="match status" value="1"/>
</dbReference>
<dbReference type="InterPro" id="IPR032675">
    <property type="entry name" value="LRR_dom_sf"/>
</dbReference>
<accession>A0AAD7C9T6</accession>
<dbReference type="Proteomes" id="UP001221142">
    <property type="component" value="Unassembled WGS sequence"/>
</dbReference>
<feature type="coiled-coil region" evidence="1">
    <location>
        <begin position="15"/>
        <end position="56"/>
    </location>
</feature>
<name>A0AAD7C9T6_9AGAR</name>
<keyword evidence="3" id="KW-1185">Reference proteome</keyword>
<proteinExistence type="predicted"/>
<evidence type="ECO:0000313" key="2">
    <source>
        <dbReference type="EMBL" id="KAJ7641592.1"/>
    </source>
</evidence>
<keyword evidence="1" id="KW-0175">Coiled coil</keyword>
<dbReference type="EMBL" id="JARKIF010000004">
    <property type="protein sequence ID" value="KAJ7641592.1"/>
    <property type="molecule type" value="Genomic_DNA"/>
</dbReference>
<gene>
    <name evidence="2" type="ORF">FB45DRAFT_1054072</name>
</gene>
<evidence type="ECO:0000313" key="3">
    <source>
        <dbReference type="Proteomes" id="UP001221142"/>
    </source>
</evidence>
<protein>
    <recommendedName>
        <fullName evidence="4">F-box domain-containing protein</fullName>
    </recommendedName>
</protein>
<dbReference type="Gene3D" id="3.80.10.10">
    <property type="entry name" value="Ribonuclease Inhibitor"/>
    <property type="match status" value="1"/>
</dbReference>
<evidence type="ECO:0008006" key="4">
    <source>
        <dbReference type="Google" id="ProtNLM"/>
    </source>
</evidence>
<evidence type="ECO:0000256" key="1">
    <source>
        <dbReference type="SAM" id="Coils"/>
    </source>
</evidence>
<reference evidence="2" key="1">
    <citation type="submission" date="2023-03" db="EMBL/GenBank/DDBJ databases">
        <title>Massive genome expansion in bonnet fungi (Mycena s.s.) driven by repeated elements and novel gene families across ecological guilds.</title>
        <authorList>
            <consortium name="Lawrence Berkeley National Laboratory"/>
            <person name="Harder C.B."/>
            <person name="Miyauchi S."/>
            <person name="Viragh M."/>
            <person name="Kuo A."/>
            <person name="Thoen E."/>
            <person name="Andreopoulos B."/>
            <person name="Lu D."/>
            <person name="Skrede I."/>
            <person name="Drula E."/>
            <person name="Henrissat B."/>
            <person name="Morin E."/>
            <person name="Kohler A."/>
            <person name="Barry K."/>
            <person name="LaButti K."/>
            <person name="Morin E."/>
            <person name="Salamov A."/>
            <person name="Lipzen A."/>
            <person name="Mereny Z."/>
            <person name="Hegedus B."/>
            <person name="Baldrian P."/>
            <person name="Stursova M."/>
            <person name="Weitz H."/>
            <person name="Taylor A."/>
            <person name="Grigoriev I.V."/>
            <person name="Nagy L.G."/>
            <person name="Martin F."/>
            <person name="Kauserud H."/>
        </authorList>
    </citation>
    <scope>NUCLEOTIDE SEQUENCE</scope>
    <source>
        <strain evidence="2">9284</strain>
    </source>
</reference>
<sequence>MLWHVLKYFLQPMSVEALEAEISAVSEDIERQKAVLKQLERDKSLLQRQLNNMRDPITRLPLEISSEVFRQCMLFYRDHPTGIRHIPLILLQICRAWTDIALSTTALWTELYIALPCSRGFPAVLEGWFQRARDRPLDLRVSINFKGFDPEGAFDHGVTAVIQRHSERLKGLEIDLKDFANPLHIPFEITETTPLSSLRDLAISGRGSTECDWYPLLQLLRRSPNLVELNIHNLILDRTTLNEAEMLSLPHLRRFGLGVRSSGTETDEEILGCIAAPNLQVLGLFGLPTLSEGLLPFLERSSPPLKRLSFDCLQLVGPIEVLGTILDVVPTLSELVIVCPTEELIMLLSDVLTRSHPSRALPNLHTLDLQFSPVRNLTEASWNVLLPGLLARRTEIGTVRVLVHSRDTDSVTLDQFAPSSIVPALKELAAGGMDFWIGPDEQNLFSP</sequence>
<dbReference type="AlphaFoldDB" id="A0AAD7C9T6"/>
<organism evidence="2 3">
    <name type="scientific">Roridomyces roridus</name>
    <dbReference type="NCBI Taxonomy" id="1738132"/>
    <lineage>
        <taxon>Eukaryota</taxon>
        <taxon>Fungi</taxon>
        <taxon>Dikarya</taxon>
        <taxon>Basidiomycota</taxon>
        <taxon>Agaricomycotina</taxon>
        <taxon>Agaricomycetes</taxon>
        <taxon>Agaricomycetidae</taxon>
        <taxon>Agaricales</taxon>
        <taxon>Marasmiineae</taxon>
        <taxon>Mycenaceae</taxon>
        <taxon>Roridomyces</taxon>
    </lineage>
</organism>